<evidence type="ECO:0000313" key="3">
    <source>
        <dbReference type="Proteomes" id="UP000467841"/>
    </source>
</evidence>
<feature type="compositionally biased region" description="Acidic residues" evidence="1">
    <location>
        <begin position="43"/>
        <end position="55"/>
    </location>
</feature>
<feature type="compositionally biased region" description="Acidic residues" evidence="1">
    <location>
        <begin position="100"/>
        <end position="111"/>
    </location>
</feature>
<proteinExistence type="predicted"/>
<feature type="compositionally biased region" description="Basic and acidic residues" evidence="1">
    <location>
        <begin position="56"/>
        <end position="71"/>
    </location>
</feature>
<evidence type="ECO:0000313" key="2">
    <source>
        <dbReference type="EMBL" id="CAA7041416.1"/>
    </source>
</evidence>
<evidence type="ECO:0000256" key="1">
    <source>
        <dbReference type="SAM" id="MobiDB-lite"/>
    </source>
</evidence>
<sequence>MTNNEGSRASQRRMVEGESSNARETRLKMQADLKRMDQRMEGSDAEEYVYSEEQSESERLREERRTKKRNDPISSESEQGEFEIGVNFVQEGGNGSPNEEGSEETESDEEGEKVNQLVDEDDQEGNQDEPMEEVEEEQEEDELPMSFGAFWSIWDMKEHGGTWHMEAAQLDTQRKKGEAILKTSSTVHSTNRSSSSTRPAKLQLDRAGEVKVKPEKCCFPLDFL</sequence>
<organism evidence="2 3">
    <name type="scientific">Microthlaspi erraticum</name>
    <dbReference type="NCBI Taxonomy" id="1685480"/>
    <lineage>
        <taxon>Eukaryota</taxon>
        <taxon>Viridiplantae</taxon>
        <taxon>Streptophyta</taxon>
        <taxon>Embryophyta</taxon>
        <taxon>Tracheophyta</taxon>
        <taxon>Spermatophyta</taxon>
        <taxon>Magnoliopsida</taxon>
        <taxon>eudicotyledons</taxon>
        <taxon>Gunneridae</taxon>
        <taxon>Pentapetalae</taxon>
        <taxon>rosids</taxon>
        <taxon>malvids</taxon>
        <taxon>Brassicales</taxon>
        <taxon>Brassicaceae</taxon>
        <taxon>Coluteocarpeae</taxon>
        <taxon>Microthlaspi</taxon>
    </lineage>
</organism>
<feature type="region of interest" description="Disordered" evidence="1">
    <location>
        <begin position="1"/>
        <end position="147"/>
    </location>
</feature>
<keyword evidence="3" id="KW-1185">Reference proteome</keyword>
<accession>A0A6D2JMX4</accession>
<comment type="caution">
    <text evidence="2">The sequence shown here is derived from an EMBL/GenBank/DDBJ whole genome shotgun (WGS) entry which is preliminary data.</text>
</comment>
<feature type="compositionally biased region" description="Low complexity" evidence="1">
    <location>
        <begin position="183"/>
        <end position="197"/>
    </location>
</feature>
<gene>
    <name evidence="2" type="ORF">MERR_LOCUS28651</name>
</gene>
<dbReference type="EMBL" id="CACVBM020001245">
    <property type="protein sequence ID" value="CAA7041416.1"/>
    <property type="molecule type" value="Genomic_DNA"/>
</dbReference>
<dbReference type="Proteomes" id="UP000467841">
    <property type="component" value="Unassembled WGS sequence"/>
</dbReference>
<dbReference type="AlphaFoldDB" id="A0A6D2JMX4"/>
<feature type="compositionally biased region" description="Acidic residues" evidence="1">
    <location>
        <begin position="118"/>
        <end position="143"/>
    </location>
</feature>
<feature type="compositionally biased region" description="Basic and acidic residues" evidence="1">
    <location>
        <begin position="13"/>
        <end position="42"/>
    </location>
</feature>
<reference evidence="2" key="1">
    <citation type="submission" date="2020-01" db="EMBL/GenBank/DDBJ databases">
        <authorList>
            <person name="Mishra B."/>
        </authorList>
    </citation>
    <scope>NUCLEOTIDE SEQUENCE [LARGE SCALE GENOMIC DNA]</scope>
</reference>
<protein>
    <submittedName>
        <fullName evidence="2">Uncharacterized protein</fullName>
    </submittedName>
</protein>
<feature type="region of interest" description="Disordered" evidence="1">
    <location>
        <begin position="183"/>
        <end position="209"/>
    </location>
</feature>
<name>A0A6D2JMX4_9BRAS</name>